<dbReference type="InterPro" id="IPR029052">
    <property type="entry name" value="Metallo-depent_PP-like"/>
</dbReference>
<dbReference type="PANTHER" id="PTHR39323">
    <property type="entry name" value="BLR1149 PROTEIN"/>
    <property type="match status" value="1"/>
</dbReference>
<dbReference type="EC" id="3.1.-.-" evidence="2"/>
<gene>
    <name evidence="2" type="primary">pdeM</name>
    <name evidence="2" type="ORF">O3P16_08700</name>
</gene>
<reference evidence="2 3" key="1">
    <citation type="submission" date="2022-12" db="EMBL/GenBank/DDBJ databases">
        <title>Chitinophagaceae gen. sp. nov., a new member of the family Chitinophagaceae, isolated from soil in a chemical factory.</title>
        <authorList>
            <person name="Ke Z."/>
        </authorList>
    </citation>
    <scope>NUCLEOTIDE SEQUENCE [LARGE SCALE GENOMIC DNA]</scope>
    <source>
        <strain evidence="2 3">LY-5</strain>
    </source>
</reference>
<dbReference type="GO" id="GO:0016787">
    <property type="term" value="F:hydrolase activity"/>
    <property type="evidence" value="ECO:0007669"/>
    <property type="project" value="UniProtKB-KW"/>
</dbReference>
<keyword evidence="2" id="KW-0540">Nuclease</keyword>
<organism evidence="2 3">
    <name type="scientific">Polluticaenibacter yanchengensis</name>
    <dbReference type="NCBI Taxonomy" id="3014562"/>
    <lineage>
        <taxon>Bacteria</taxon>
        <taxon>Pseudomonadati</taxon>
        <taxon>Bacteroidota</taxon>
        <taxon>Chitinophagia</taxon>
        <taxon>Chitinophagales</taxon>
        <taxon>Chitinophagaceae</taxon>
        <taxon>Polluticaenibacter</taxon>
    </lineage>
</organism>
<dbReference type="GO" id="GO:0004519">
    <property type="term" value="F:endonuclease activity"/>
    <property type="evidence" value="ECO:0007669"/>
    <property type="project" value="UniProtKB-KW"/>
</dbReference>
<dbReference type="PIRSF" id="PIRSF000887">
    <property type="entry name" value="Pesterase_MJ0037"/>
    <property type="match status" value="1"/>
</dbReference>
<name>A0ABT4UJ77_9BACT</name>
<dbReference type="PANTHER" id="PTHR39323:SF1">
    <property type="entry name" value="BLR1149 PROTEIN"/>
    <property type="match status" value="1"/>
</dbReference>
<dbReference type="InterPro" id="IPR004843">
    <property type="entry name" value="Calcineurin-like_PHP"/>
</dbReference>
<dbReference type="Gene3D" id="3.60.21.10">
    <property type="match status" value="1"/>
</dbReference>
<dbReference type="InterPro" id="IPR026336">
    <property type="entry name" value="PdeM-like"/>
</dbReference>
<dbReference type="SUPFAM" id="SSF56300">
    <property type="entry name" value="Metallo-dependent phosphatases"/>
    <property type="match status" value="1"/>
</dbReference>
<dbReference type="EMBL" id="JAQGEF010000008">
    <property type="protein sequence ID" value="MDA3614886.1"/>
    <property type="molecule type" value="Genomic_DNA"/>
</dbReference>
<keyword evidence="2" id="KW-0378">Hydrolase</keyword>
<keyword evidence="3" id="KW-1185">Reference proteome</keyword>
<accession>A0ABT4UJ77</accession>
<keyword evidence="2" id="KW-0436">Ligase</keyword>
<dbReference type="NCBIfam" id="TIGR04123">
    <property type="entry name" value="P_estr_lig_assc"/>
    <property type="match status" value="1"/>
</dbReference>
<keyword evidence="2" id="KW-0255">Endonuclease</keyword>
<sequence>MNIIESTISFANEILTLTNFKAIYWQKENTIILSDLHLGKAAHFRKNGIAIPTQVSATDLQNLETIIEKYHPCRIIIVGDLIHAGSNSEVENFRIFTQQHNTINFILVKGNHDKHSDHFFKNIGLHEIYPEYRLGNILFVHEPQSKGNTFIICGHIHPGIVLPTPTNKHLKLPCFAVSEQQLILPAFSRFTGSDSKNTPANTCCYAVHQQGIFKIPASGQT</sequence>
<dbReference type="RefSeq" id="WP_407031210.1">
    <property type="nucleotide sequence ID" value="NZ_JAQGEF010000008.1"/>
</dbReference>
<comment type="caution">
    <text evidence="2">The sequence shown here is derived from an EMBL/GenBank/DDBJ whole genome shotgun (WGS) entry which is preliminary data.</text>
</comment>
<protein>
    <submittedName>
        <fullName evidence="2">Ligase-associated DNA damage response endonuclease PdeM</fullName>
        <ecNumber evidence="2">3.1.-.-</ecNumber>
    </submittedName>
</protein>
<dbReference type="InterPro" id="IPR024173">
    <property type="entry name" value="Pesterase_MJ0037-like"/>
</dbReference>
<feature type="domain" description="Calcineurin-like phosphoesterase" evidence="1">
    <location>
        <begin position="31"/>
        <end position="153"/>
    </location>
</feature>
<dbReference type="Proteomes" id="UP001210231">
    <property type="component" value="Unassembled WGS sequence"/>
</dbReference>
<dbReference type="Pfam" id="PF00149">
    <property type="entry name" value="Metallophos"/>
    <property type="match status" value="1"/>
</dbReference>
<evidence type="ECO:0000313" key="2">
    <source>
        <dbReference type="EMBL" id="MDA3614886.1"/>
    </source>
</evidence>
<evidence type="ECO:0000259" key="1">
    <source>
        <dbReference type="Pfam" id="PF00149"/>
    </source>
</evidence>
<evidence type="ECO:0000313" key="3">
    <source>
        <dbReference type="Proteomes" id="UP001210231"/>
    </source>
</evidence>
<dbReference type="GO" id="GO:0016874">
    <property type="term" value="F:ligase activity"/>
    <property type="evidence" value="ECO:0007669"/>
    <property type="project" value="UniProtKB-KW"/>
</dbReference>
<proteinExistence type="predicted"/>